<dbReference type="Proteomes" id="UP001187415">
    <property type="component" value="Unassembled WGS sequence"/>
</dbReference>
<gene>
    <name evidence="2" type="ORF">Q5P01_014308</name>
</gene>
<evidence type="ECO:0000256" key="1">
    <source>
        <dbReference type="SAM" id="MobiDB-lite"/>
    </source>
</evidence>
<feature type="compositionally biased region" description="Polar residues" evidence="1">
    <location>
        <begin position="280"/>
        <end position="296"/>
    </location>
</feature>
<feature type="compositionally biased region" description="Polar residues" evidence="1">
    <location>
        <begin position="144"/>
        <end position="153"/>
    </location>
</feature>
<organism evidence="2 3">
    <name type="scientific">Channa striata</name>
    <name type="common">Snakehead murrel</name>
    <name type="synonym">Ophicephalus striatus</name>
    <dbReference type="NCBI Taxonomy" id="64152"/>
    <lineage>
        <taxon>Eukaryota</taxon>
        <taxon>Metazoa</taxon>
        <taxon>Chordata</taxon>
        <taxon>Craniata</taxon>
        <taxon>Vertebrata</taxon>
        <taxon>Euteleostomi</taxon>
        <taxon>Actinopterygii</taxon>
        <taxon>Neopterygii</taxon>
        <taxon>Teleostei</taxon>
        <taxon>Neoteleostei</taxon>
        <taxon>Acanthomorphata</taxon>
        <taxon>Anabantaria</taxon>
        <taxon>Anabantiformes</taxon>
        <taxon>Channoidei</taxon>
        <taxon>Channidae</taxon>
        <taxon>Channa</taxon>
    </lineage>
</organism>
<evidence type="ECO:0000313" key="3">
    <source>
        <dbReference type="Proteomes" id="UP001187415"/>
    </source>
</evidence>
<keyword evidence="3" id="KW-1185">Reference proteome</keyword>
<sequence>MGNPAVCLEFSQSCWECTWTGSSLLSFQPTVTHKEAGSRAQLSLKTQPRRLDVINEANASIDMLQVKPIDHRIHIDRRCELYNVSRAGGCETAEEEEGWRRLGTEGEGGGGSDSAESLRCAASEERGDSLLGPRAPGEGIRTCPDSQPPCSRQQGDEPPQQPLPPLLPQLKVWLSCRLERNKTQSTTTLSPYARGLGRAHTQAGTPPPLRNTIPQINAVISPNSSPGAPGEQLKRGSGGLSARGSRGSSPFHCFPYGPAALGPQGPVSGAPPRPRPCHQASFTSRLTPASRPAVTS</sequence>
<name>A0AA88SGK4_CHASR</name>
<dbReference type="AlphaFoldDB" id="A0AA88SGK4"/>
<dbReference type="EMBL" id="JAUPFM010000011">
    <property type="protein sequence ID" value="KAK2837096.1"/>
    <property type="molecule type" value="Genomic_DNA"/>
</dbReference>
<feature type="region of interest" description="Disordered" evidence="1">
    <location>
        <begin position="220"/>
        <end position="296"/>
    </location>
</feature>
<feature type="region of interest" description="Disordered" evidence="1">
    <location>
        <begin position="93"/>
        <end position="166"/>
    </location>
</feature>
<comment type="caution">
    <text evidence="2">The sequence shown here is derived from an EMBL/GenBank/DDBJ whole genome shotgun (WGS) entry which is preliminary data.</text>
</comment>
<proteinExistence type="predicted"/>
<protein>
    <submittedName>
        <fullName evidence="2">Uncharacterized protein</fullName>
    </submittedName>
</protein>
<accession>A0AA88SGK4</accession>
<reference evidence="2" key="1">
    <citation type="submission" date="2023-07" db="EMBL/GenBank/DDBJ databases">
        <title>Chromosome-level Genome Assembly of Striped Snakehead (Channa striata).</title>
        <authorList>
            <person name="Liu H."/>
        </authorList>
    </citation>
    <scope>NUCLEOTIDE SEQUENCE</scope>
    <source>
        <strain evidence="2">Gz</strain>
        <tissue evidence="2">Muscle</tissue>
    </source>
</reference>
<evidence type="ECO:0000313" key="2">
    <source>
        <dbReference type="EMBL" id="KAK2837096.1"/>
    </source>
</evidence>